<dbReference type="PANTHER" id="PTHR30121">
    <property type="entry name" value="UNCHARACTERIZED PROTEIN YJGR-RELATED"/>
    <property type="match status" value="1"/>
</dbReference>
<evidence type="ECO:0000256" key="1">
    <source>
        <dbReference type="SAM" id="MobiDB-lite"/>
    </source>
</evidence>
<dbReference type="InterPro" id="IPR051162">
    <property type="entry name" value="T4SS_component"/>
</dbReference>
<dbReference type="Pfam" id="PF05872">
    <property type="entry name" value="HerA_C"/>
    <property type="match status" value="1"/>
</dbReference>
<dbReference type="Gene3D" id="3.40.50.300">
    <property type="entry name" value="P-loop containing nucleotide triphosphate hydrolases"/>
    <property type="match status" value="2"/>
</dbReference>
<proteinExistence type="predicted"/>
<organism evidence="3 4">
    <name type="scientific">Persicobacter diffluens</name>
    <dbReference type="NCBI Taxonomy" id="981"/>
    <lineage>
        <taxon>Bacteria</taxon>
        <taxon>Pseudomonadati</taxon>
        <taxon>Bacteroidota</taxon>
        <taxon>Cytophagia</taxon>
        <taxon>Cytophagales</taxon>
        <taxon>Persicobacteraceae</taxon>
        <taxon>Persicobacter</taxon>
    </lineage>
</organism>
<feature type="compositionally biased region" description="Polar residues" evidence="1">
    <location>
        <begin position="460"/>
        <end position="470"/>
    </location>
</feature>
<dbReference type="SUPFAM" id="SSF52540">
    <property type="entry name" value="P-loop containing nucleoside triphosphate hydrolases"/>
    <property type="match status" value="1"/>
</dbReference>
<accession>A0AAN5APF4</accession>
<dbReference type="PANTHER" id="PTHR30121:SF6">
    <property type="entry name" value="SLR6007 PROTEIN"/>
    <property type="match status" value="1"/>
</dbReference>
<name>A0AAN5APF4_9BACT</name>
<dbReference type="InterPro" id="IPR033186">
    <property type="entry name" value="HerA_C"/>
</dbReference>
<dbReference type="InterPro" id="IPR027417">
    <property type="entry name" value="P-loop_NTPase"/>
</dbReference>
<dbReference type="Proteomes" id="UP001310022">
    <property type="component" value="Unassembled WGS sequence"/>
</dbReference>
<evidence type="ECO:0000313" key="3">
    <source>
        <dbReference type="EMBL" id="GJM63778.1"/>
    </source>
</evidence>
<protein>
    <submittedName>
        <fullName evidence="3">ATPase</fullName>
    </submittedName>
</protein>
<dbReference type="RefSeq" id="WP_338238895.1">
    <property type="nucleotide sequence ID" value="NZ_BQKE01000003.1"/>
</dbReference>
<feature type="region of interest" description="Disordered" evidence="1">
    <location>
        <begin position="450"/>
        <end position="470"/>
    </location>
</feature>
<evidence type="ECO:0000313" key="4">
    <source>
        <dbReference type="Proteomes" id="UP001310022"/>
    </source>
</evidence>
<feature type="domain" description="Helicase HerA-like C-terminal" evidence="2">
    <location>
        <begin position="36"/>
        <end position="464"/>
    </location>
</feature>
<evidence type="ECO:0000259" key="2">
    <source>
        <dbReference type="Pfam" id="PF05872"/>
    </source>
</evidence>
<gene>
    <name evidence="3" type="ORF">PEDI_43300</name>
</gene>
<keyword evidence="4" id="KW-1185">Reference proteome</keyword>
<dbReference type="AlphaFoldDB" id="A0AAN5APF4"/>
<sequence>MRAQKFTEEISNAYQFEGESFPLGCGILDGKPIGECRVNIPLATLNRHGLVAGATGTGKTKTIQVLAEGLSDHQVPVLLMDLKGDLSGLAASGSRHPKIEERQQHIGIPFVPKSFPVELMSLSNDYGIPLRATITEFGPILLSKVLDLNETQSGVLAVLFKYLDDEAIPLVDLKDLKKALRFIMEDGKQEFESSYGRVSSASVGAIQRKIIALEQQGAEQFFGEPSFEIDDLMRLDQNQKAFISIMRLTDIQDRPALFSSFMLSLLVELYESLPEQGDADRPKLVIFIDEAHLLFREASDALVDQLEIIVKLIRSKGVGLFFCTQAPDDIPNPILGQLGLRVQHALRAVTAKDRKAIKLVAENFPLSDFYKTEEALTSLGIGEALFTCLNEKGIPTPLVATYLLAPRSRMGVLSDPELAKQLSRSELMPKYQKAIDRDSAFEMLNRRMVEEEDVPKPNSPKAQRNPASDSLLESLSKNTFVRQMGRTVIRELSRGLMGVLGLKGRR</sequence>
<reference evidence="3 4" key="1">
    <citation type="submission" date="2021-12" db="EMBL/GenBank/DDBJ databases">
        <title>Genome sequencing of bacteria with rrn-lacking chromosome and rrn-plasmid.</title>
        <authorList>
            <person name="Anda M."/>
            <person name="Iwasaki W."/>
        </authorList>
    </citation>
    <scope>NUCLEOTIDE SEQUENCE [LARGE SCALE GENOMIC DNA]</scope>
    <source>
        <strain evidence="3 4">NBRC 15940</strain>
    </source>
</reference>
<dbReference type="EMBL" id="BQKE01000003">
    <property type="protein sequence ID" value="GJM63778.1"/>
    <property type="molecule type" value="Genomic_DNA"/>
</dbReference>
<comment type="caution">
    <text evidence="3">The sequence shown here is derived from an EMBL/GenBank/DDBJ whole genome shotgun (WGS) entry which is preliminary data.</text>
</comment>